<organism evidence="1 2">
    <name type="scientific">Chionoecetes opilio</name>
    <name type="common">Atlantic snow crab</name>
    <name type="synonym">Cancer opilio</name>
    <dbReference type="NCBI Taxonomy" id="41210"/>
    <lineage>
        <taxon>Eukaryota</taxon>
        <taxon>Metazoa</taxon>
        <taxon>Ecdysozoa</taxon>
        <taxon>Arthropoda</taxon>
        <taxon>Crustacea</taxon>
        <taxon>Multicrustacea</taxon>
        <taxon>Malacostraca</taxon>
        <taxon>Eumalacostraca</taxon>
        <taxon>Eucarida</taxon>
        <taxon>Decapoda</taxon>
        <taxon>Pleocyemata</taxon>
        <taxon>Brachyura</taxon>
        <taxon>Eubrachyura</taxon>
        <taxon>Majoidea</taxon>
        <taxon>Majidae</taxon>
        <taxon>Chionoecetes</taxon>
    </lineage>
</organism>
<dbReference type="EMBL" id="JACEEZ010020914">
    <property type="protein sequence ID" value="KAG0713988.1"/>
    <property type="molecule type" value="Genomic_DNA"/>
</dbReference>
<comment type="caution">
    <text evidence="1">The sequence shown here is derived from an EMBL/GenBank/DDBJ whole genome shotgun (WGS) entry which is preliminary data.</text>
</comment>
<protein>
    <submittedName>
        <fullName evidence="1">Uncharacterized protein</fullName>
    </submittedName>
</protein>
<dbReference type="Proteomes" id="UP000770661">
    <property type="component" value="Unassembled WGS sequence"/>
</dbReference>
<proteinExistence type="predicted"/>
<sequence length="105" mass="11614">MGRLLDGKMQLSFVDIARLPTDAVPAPETRRRAYRGSTTNGRMVNVPPNPALVVPEPVAAPTTCVTRCTGATSTRVPWNHCLPAELPRLRWRTFPSDVNVQIHEL</sequence>
<name>A0A8J5C029_CHIOP</name>
<gene>
    <name evidence="1" type="ORF">GWK47_014984</name>
</gene>
<dbReference type="AlphaFoldDB" id="A0A8J5C029"/>
<evidence type="ECO:0000313" key="2">
    <source>
        <dbReference type="Proteomes" id="UP000770661"/>
    </source>
</evidence>
<accession>A0A8J5C029</accession>
<reference evidence="1" key="1">
    <citation type="submission" date="2020-07" db="EMBL/GenBank/DDBJ databases">
        <title>The High-quality genome of the commercially important snow crab, Chionoecetes opilio.</title>
        <authorList>
            <person name="Jeong J.-H."/>
            <person name="Ryu S."/>
        </authorList>
    </citation>
    <scope>NUCLEOTIDE SEQUENCE</scope>
    <source>
        <strain evidence="1">MADBK_172401_WGS</strain>
        <tissue evidence="1">Digestive gland</tissue>
    </source>
</reference>
<keyword evidence="2" id="KW-1185">Reference proteome</keyword>
<evidence type="ECO:0000313" key="1">
    <source>
        <dbReference type="EMBL" id="KAG0713988.1"/>
    </source>
</evidence>